<proteinExistence type="inferred from homology"/>
<dbReference type="GO" id="GO:0004814">
    <property type="term" value="F:arginine-tRNA ligase activity"/>
    <property type="evidence" value="ECO:0007669"/>
    <property type="project" value="InterPro"/>
</dbReference>
<feature type="domain" description="DALR anticodon binding" evidence="11">
    <location>
        <begin position="585"/>
        <end position="678"/>
    </location>
</feature>
<dbReference type="SUPFAM" id="SSF109604">
    <property type="entry name" value="HD-domain/PDEase-like"/>
    <property type="match status" value="1"/>
</dbReference>
<evidence type="ECO:0000259" key="11">
    <source>
        <dbReference type="Pfam" id="PF05746"/>
    </source>
</evidence>
<dbReference type="NCBIfam" id="TIGR00211">
    <property type="entry name" value="glyS"/>
    <property type="match status" value="1"/>
</dbReference>
<dbReference type="InterPro" id="IPR015944">
    <property type="entry name" value="Gly-tRNA-synth_bsu"/>
</dbReference>
<comment type="caution">
    <text evidence="12">The sequence shown here is derived from an EMBL/GenBank/DDBJ whole genome shotgun (WGS) entry which is preliminary data.</text>
</comment>
<evidence type="ECO:0000256" key="10">
    <source>
        <dbReference type="HAMAP-Rule" id="MF_00255"/>
    </source>
</evidence>
<evidence type="ECO:0000256" key="2">
    <source>
        <dbReference type="ARBA" id="ARBA00008226"/>
    </source>
</evidence>
<dbReference type="EC" id="6.1.1.14" evidence="10"/>
<organism evidence="12 13">
    <name type="scientific">Atopococcus tabaci</name>
    <dbReference type="NCBI Taxonomy" id="269774"/>
    <lineage>
        <taxon>Bacteria</taxon>
        <taxon>Bacillati</taxon>
        <taxon>Bacillota</taxon>
        <taxon>Bacilli</taxon>
        <taxon>Lactobacillales</taxon>
        <taxon>Carnobacteriaceae</taxon>
        <taxon>Atopococcus</taxon>
    </lineage>
</organism>
<comment type="catalytic activity">
    <reaction evidence="9 10">
        <text>tRNA(Gly) + glycine + ATP = glycyl-tRNA(Gly) + AMP + diphosphate</text>
        <dbReference type="Rhea" id="RHEA:16013"/>
        <dbReference type="Rhea" id="RHEA-COMP:9664"/>
        <dbReference type="Rhea" id="RHEA-COMP:9683"/>
        <dbReference type="ChEBI" id="CHEBI:30616"/>
        <dbReference type="ChEBI" id="CHEBI:33019"/>
        <dbReference type="ChEBI" id="CHEBI:57305"/>
        <dbReference type="ChEBI" id="CHEBI:78442"/>
        <dbReference type="ChEBI" id="CHEBI:78522"/>
        <dbReference type="ChEBI" id="CHEBI:456215"/>
        <dbReference type="EC" id="6.1.1.14"/>
    </reaction>
</comment>
<reference evidence="12" key="1">
    <citation type="submission" date="2023-07" db="EMBL/GenBank/DDBJ databases">
        <title>Between Cages and Wild: Unraveling the Impact of Captivity on Animal Microbiomes and Antimicrobial Resistance.</title>
        <authorList>
            <person name="Schmartz G.P."/>
            <person name="Rehner J."/>
            <person name="Schuff M.J."/>
            <person name="Becker S.L."/>
            <person name="Kravczyk M."/>
            <person name="Gurevich A."/>
            <person name="Francke R."/>
            <person name="Mueller R."/>
            <person name="Keller V."/>
            <person name="Keller A."/>
        </authorList>
    </citation>
    <scope>NUCLEOTIDE SEQUENCE</scope>
    <source>
        <strain evidence="12">S39M_St_73</strain>
    </source>
</reference>
<dbReference type="GO" id="GO:0005524">
    <property type="term" value="F:ATP binding"/>
    <property type="evidence" value="ECO:0007669"/>
    <property type="project" value="UniProtKB-UniRule"/>
</dbReference>
<dbReference type="InterPro" id="IPR008909">
    <property type="entry name" value="DALR_anticod-bd"/>
</dbReference>
<evidence type="ECO:0000256" key="3">
    <source>
        <dbReference type="ARBA" id="ARBA00022490"/>
    </source>
</evidence>
<evidence type="ECO:0000313" key="12">
    <source>
        <dbReference type="EMBL" id="MDO5456791.1"/>
    </source>
</evidence>
<dbReference type="GO" id="GO:0004820">
    <property type="term" value="F:glycine-tRNA ligase activity"/>
    <property type="evidence" value="ECO:0007669"/>
    <property type="project" value="UniProtKB-UniRule"/>
</dbReference>
<dbReference type="HAMAP" id="MF_00255">
    <property type="entry name" value="Gly_tRNA_synth_beta"/>
    <property type="match status" value="1"/>
</dbReference>
<sequence length="694" mass="79879">MTHQLLLEIGLEEIPARFIIQSEEQLERRVSDFLEEQRLNFKSIQRFSTPRRLTVIVNDLSEKQEDLSEEVRGPAKRIAQDEEGSWTKAAEGFARGQGKTAEDIFFVEEKGEEYAYIQKDTPGKSAQEVLQGLDKIVESMTFPVSMRWARNDFEYIRPIHWIAAVLDDEVIPFQVLDTSSGNTVAGHRFLGADVLVDHVDHYEELLEQQFVIADRNKRQAMIKEQLEELEEAEGFTIDRNQELLDEVTDLVEYPTAFYGHFKKEYLTLPVEILVTSMRDHQRYFSVSDEDGSLKEIFVSVRNGNEDYIENVAQGNEKVISARLDDAMFFYEEDKKVLIEDFNEKLKNVSFYHSLGSMADKVERIRVIGKIIGQKVGLSEQELEDFDRAAELSKFDLSSLMVNEFTELQGVMGSYYAEHGGERPAVVQAIREQYMPTTSEGELPRSNPGAVLALADKLDSVIMFYAAGQIPTGSNDPFALRRQAYGSLRILLDKEWNIYMIELIDEIIASISYPDQEIKENLYEQRQAILTFLKNRIRQHLEAGATKSDIIEAILASSQDNMRNLINNANVLKQHQNEESYKELMESLSRVVNLREKAIESLPEGYELDPAVFETESEKKLYEEISYLLENYDKTTSSTTLYQEFLDMADTISDFFDDNMVMTEDDIKRNNRLLMILELSTIIISFAYVTKLIRK</sequence>
<dbReference type="PANTHER" id="PTHR30075:SF2">
    <property type="entry name" value="GLYCINE--TRNA LIGASE, CHLOROPLASTIC_MITOCHONDRIAL 2"/>
    <property type="match status" value="1"/>
</dbReference>
<name>A0AA43RJS2_9LACT</name>
<evidence type="ECO:0000313" key="13">
    <source>
        <dbReference type="Proteomes" id="UP001171751"/>
    </source>
</evidence>
<protein>
    <recommendedName>
        <fullName evidence="10">Glycine--tRNA ligase beta subunit</fullName>
        <ecNumber evidence="10">6.1.1.14</ecNumber>
    </recommendedName>
    <alternativeName>
        <fullName evidence="10">Glycyl-tRNA synthetase beta subunit</fullName>
        <shortName evidence="10">GlyRS</shortName>
    </alternativeName>
</protein>
<dbReference type="PROSITE" id="PS50861">
    <property type="entry name" value="AA_TRNA_LIGASE_II_GLYAB"/>
    <property type="match status" value="1"/>
</dbReference>
<keyword evidence="13" id="KW-1185">Reference proteome</keyword>
<keyword evidence="4 10" id="KW-0436">Ligase</keyword>
<dbReference type="PANTHER" id="PTHR30075">
    <property type="entry name" value="GLYCYL-TRNA SYNTHETASE"/>
    <property type="match status" value="1"/>
</dbReference>
<evidence type="ECO:0000256" key="8">
    <source>
        <dbReference type="ARBA" id="ARBA00023146"/>
    </source>
</evidence>
<evidence type="ECO:0000256" key="4">
    <source>
        <dbReference type="ARBA" id="ARBA00022598"/>
    </source>
</evidence>
<keyword evidence="6 10" id="KW-0067">ATP-binding</keyword>
<keyword evidence="7 10" id="KW-0648">Protein biosynthesis</keyword>
<evidence type="ECO:0000256" key="1">
    <source>
        <dbReference type="ARBA" id="ARBA00004496"/>
    </source>
</evidence>
<dbReference type="GO" id="GO:0005829">
    <property type="term" value="C:cytosol"/>
    <property type="evidence" value="ECO:0007669"/>
    <property type="project" value="TreeGrafter"/>
</dbReference>
<keyword evidence="8 10" id="KW-0030">Aminoacyl-tRNA synthetase</keyword>
<evidence type="ECO:0000256" key="7">
    <source>
        <dbReference type="ARBA" id="ARBA00022917"/>
    </source>
</evidence>
<dbReference type="Pfam" id="PF02092">
    <property type="entry name" value="tRNA_synt_2f"/>
    <property type="match status" value="1"/>
</dbReference>
<evidence type="ECO:0000256" key="9">
    <source>
        <dbReference type="ARBA" id="ARBA00047937"/>
    </source>
</evidence>
<dbReference type="EMBL" id="JAUNQW010000001">
    <property type="protein sequence ID" value="MDO5456791.1"/>
    <property type="molecule type" value="Genomic_DNA"/>
</dbReference>
<accession>A0AA43RJS2</accession>
<comment type="similarity">
    <text evidence="2 10">Belongs to the class-II aminoacyl-tRNA synthetase family.</text>
</comment>
<keyword evidence="5 10" id="KW-0547">Nucleotide-binding</keyword>
<dbReference type="Pfam" id="PF05746">
    <property type="entry name" value="DALR_1"/>
    <property type="match status" value="1"/>
</dbReference>
<dbReference type="GO" id="GO:0006420">
    <property type="term" value="P:arginyl-tRNA aminoacylation"/>
    <property type="evidence" value="ECO:0007669"/>
    <property type="project" value="InterPro"/>
</dbReference>
<evidence type="ECO:0000256" key="6">
    <source>
        <dbReference type="ARBA" id="ARBA00022840"/>
    </source>
</evidence>
<dbReference type="Proteomes" id="UP001171751">
    <property type="component" value="Unassembled WGS sequence"/>
</dbReference>
<comment type="subcellular location">
    <subcellularLocation>
        <location evidence="1 10">Cytoplasm</location>
    </subcellularLocation>
</comment>
<comment type="subunit">
    <text evidence="10">Tetramer of two alpha and two beta subunits.</text>
</comment>
<dbReference type="PRINTS" id="PR01045">
    <property type="entry name" value="TRNASYNTHGB"/>
</dbReference>
<dbReference type="AlphaFoldDB" id="A0AA43RJS2"/>
<dbReference type="InterPro" id="IPR006194">
    <property type="entry name" value="Gly-tRNA-synth_heterodimer"/>
</dbReference>
<dbReference type="GO" id="GO:0006426">
    <property type="term" value="P:glycyl-tRNA aminoacylation"/>
    <property type="evidence" value="ECO:0007669"/>
    <property type="project" value="UniProtKB-UniRule"/>
</dbReference>
<gene>
    <name evidence="10 12" type="primary">glyS</name>
    <name evidence="12" type="ORF">Q4F26_00460</name>
</gene>
<keyword evidence="3 10" id="KW-0963">Cytoplasm</keyword>
<evidence type="ECO:0000256" key="5">
    <source>
        <dbReference type="ARBA" id="ARBA00022741"/>
    </source>
</evidence>